<dbReference type="RefSeq" id="WP_008240149.1">
    <property type="nucleotide sequence ID" value="NZ_AJJU01000017.1"/>
</dbReference>
<keyword evidence="2" id="KW-1185">Reference proteome</keyword>
<protein>
    <submittedName>
        <fullName evidence="1">Uncharacterized protein</fullName>
    </submittedName>
</protein>
<dbReference type="AlphaFoldDB" id="I0WC01"/>
<dbReference type="eggNOG" id="COG4733">
    <property type="taxonomic scope" value="Bacteria"/>
</dbReference>
<comment type="caution">
    <text evidence="1">The sequence shown here is derived from an EMBL/GenBank/DDBJ whole genome shotgun (WGS) entry which is preliminary data.</text>
</comment>
<proteinExistence type="predicted"/>
<dbReference type="CDD" id="cd12871">
    <property type="entry name" value="Bacuni_01323_like"/>
    <property type="match status" value="1"/>
</dbReference>
<evidence type="ECO:0000313" key="2">
    <source>
        <dbReference type="Proteomes" id="UP000005938"/>
    </source>
</evidence>
<gene>
    <name evidence="1" type="ORF">W5A_10140</name>
</gene>
<sequence>MISQKKLAAFLVAICFLSCSKEDTEVPTIDASCKIKKVVSPLSETIFSFNSDGKLHQINDSERGRHTYTYFDNTIVVYVEENSGPKKITLTLNSQKQVISRNIEVSPTVFSNAQFEYNGTQLITYQNSYSDGFELFVEYTWNQGNLKSISMNGQLIREFEYYLDKPISEGDPYLFEQYFLYGEYPVVRSKNLIKSIIDHDLGVKIYNFEYTFDSDGRITTVTRVNEGEVVKSQYSYDCNKNST</sequence>
<name>I0WC01_9FLAO</name>
<organism evidence="1 2">
    <name type="scientific">Imtechella halotolerans K1</name>
    <dbReference type="NCBI Taxonomy" id="946077"/>
    <lineage>
        <taxon>Bacteria</taxon>
        <taxon>Pseudomonadati</taxon>
        <taxon>Bacteroidota</taxon>
        <taxon>Flavobacteriia</taxon>
        <taxon>Flavobacteriales</taxon>
        <taxon>Flavobacteriaceae</taxon>
        <taxon>Imtechella</taxon>
    </lineage>
</organism>
<dbReference type="STRING" id="946077.W5A_10140"/>
<dbReference type="OrthoDB" id="2247630at2"/>
<dbReference type="Gene3D" id="2.180.10.10">
    <property type="entry name" value="RHS repeat-associated core"/>
    <property type="match status" value="1"/>
</dbReference>
<evidence type="ECO:0000313" key="1">
    <source>
        <dbReference type="EMBL" id="EID73917.1"/>
    </source>
</evidence>
<accession>I0WC01</accession>
<dbReference type="Proteomes" id="UP000005938">
    <property type="component" value="Unassembled WGS sequence"/>
</dbReference>
<reference evidence="1 2" key="1">
    <citation type="journal article" date="2012" name="J. Bacteriol.">
        <title>Genome Sequence of the Halotolerant Bacterium Imtechella halotolerans K1T.</title>
        <authorList>
            <person name="Kumar S."/>
            <person name="Vikram S."/>
            <person name="Subramanian S."/>
            <person name="Raghava G.P."/>
            <person name="Pinnaka A.K."/>
        </authorList>
    </citation>
    <scope>NUCLEOTIDE SEQUENCE [LARGE SCALE GENOMIC DNA]</scope>
    <source>
        <strain evidence="1 2">K1</strain>
    </source>
</reference>
<dbReference type="EMBL" id="AJJU01000017">
    <property type="protein sequence ID" value="EID73917.1"/>
    <property type="molecule type" value="Genomic_DNA"/>
</dbReference>